<keyword evidence="3 6" id="KW-0227">DNA damage</keyword>
<dbReference type="PIRSF" id="PIRSF018267">
    <property type="entry name" value="VSR_endonuc"/>
    <property type="match status" value="1"/>
</dbReference>
<name>A0ABW1EMA3_9BACT</name>
<evidence type="ECO:0000313" key="7">
    <source>
        <dbReference type="EMBL" id="MFC5865134.1"/>
    </source>
</evidence>
<evidence type="ECO:0000256" key="1">
    <source>
        <dbReference type="ARBA" id="ARBA00022722"/>
    </source>
</evidence>
<gene>
    <name evidence="7" type="ORF">ACFPT7_22705</name>
</gene>
<organism evidence="7 8">
    <name type="scientific">Acidicapsa dinghuensis</name>
    <dbReference type="NCBI Taxonomy" id="2218256"/>
    <lineage>
        <taxon>Bacteria</taxon>
        <taxon>Pseudomonadati</taxon>
        <taxon>Acidobacteriota</taxon>
        <taxon>Terriglobia</taxon>
        <taxon>Terriglobales</taxon>
        <taxon>Acidobacteriaceae</taxon>
        <taxon>Acidicapsa</taxon>
    </lineage>
</organism>
<sequence length="138" mass="16467">MDKLDANRRSENMSKIRSKNTAPEILLRSLLHRAGYRFRIHRKDLPGTPDIVFPNLRKVIFVHGCFWHQHPDCREGRVPGSRREYWQPKLARNQERDATAIKQLIQQGWNAMTVWECEIEISHEDLLNRIKMFLHPMK</sequence>
<keyword evidence="5 6" id="KW-0234">DNA repair</keyword>
<evidence type="ECO:0000256" key="3">
    <source>
        <dbReference type="ARBA" id="ARBA00022763"/>
    </source>
</evidence>
<proteinExistence type="inferred from homology"/>
<dbReference type="InterPro" id="IPR011335">
    <property type="entry name" value="Restrct_endonuc-II-like"/>
</dbReference>
<keyword evidence="8" id="KW-1185">Reference proteome</keyword>
<dbReference type="InterPro" id="IPR004603">
    <property type="entry name" value="DNA_mismatch_endonuc_vsr"/>
</dbReference>
<evidence type="ECO:0000313" key="8">
    <source>
        <dbReference type="Proteomes" id="UP001596091"/>
    </source>
</evidence>
<dbReference type="RefSeq" id="WP_263342618.1">
    <property type="nucleotide sequence ID" value="NZ_JAGSYH010000015.1"/>
</dbReference>
<dbReference type="Gene3D" id="3.40.960.10">
    <property type="entry name" value="VSR Endonuclease"/>
    <property type="match status" value="1"/>
</dbReference>
<keyword evidence="4 6" id="KW-0378">Hydrolase</keyword>
<comment type="similarity">
    <text evidence="6">Belongs to the vsr family.</text>
</comment>
<evidence type="ECO:0000256" key="5">
    <source>
        <dbReference type="ARBA" id="ARBA00023204"/>
    </source>
</evidence>
<keyword evidence="1 6" id="KW-0540">Nuclease</keyword>
<dbReference type="EC" id="3.1.-.-" evidence="6"/>
<dbReference type="CDD" id="cd00221">
    <property type="entry name" value="Vsr"/>
    <property type="match status" value="1"/>
</dbReference>
<comment type="caution">
    <text evidence="7">The sequence shown here is derived from an EMBL/GenBank/DDBJ whole genome shotgun (WGS) entry which is preliminary data.</text>
</comment>
<dbReference type="Proteomes" id="UP001596091">
    <property type="component" value="Unassembled WGS sequence"/>
</dbReference>
<evidence type="ECO:0000256" key="6">
    <source>
        <dbReference type="PIRNR" id="PIRNR018267"/>
    </source>
</evidence>
<dbReference type="SUPFAM" id="SSF52980">
    <property type="entry name" value="Restriction endonuclease-like"/>
    <property type="match status" value="1"/>
</dbReference>
<evidence type="ECO:0000256" key="4">
    <source>
        <dbReference type="ARBA" id="ARBA00022801"/>
    </source>
</evidence>
<reference evidence="8" key="1">
    <citation type="journal article" date="2019" name="Int. J. Syst. Evol. Microbiol.">
        <title>The Global Catalogue of Microorganisms (GCM) 10K type strain sequencing project: providing services to taxonomists for standard genome sequencing and annotation.</title>
        <authorList>
            <consortium name="The Broad Institute Genomics Platform"/>
            <consortium name="The Broad Institute Genome Sequencing Center for Infectious Disease"/>
            <person name="Wu L."/>
            <person name="Ma J."/>
        </authorList>
    </citation>
    <scope>NUCLEOTIDE SEQUENCE [LARGE SCALE GENOMIC DNA]</scope>
    <source>
        <strain evidence="8">JCM 4087</strain>
    </source>
</reference>
<dbReference type="EMBL" id="JBHSPH010000014">
    <property type="protein sequence ID" value="MFC5865134.1"/>
    <property type="molecule type" value="Genomic_DNA"/>
</dbReference>
<comment type="function">
    <text evidence="6">May nick specific sequences that contain T:G mispairs resulting from m5C-deamination.</text>
</comment>
<accession>A0ABW1EMA3</accession>
<evidence type="ECO:0000256" key="2">
    <source>
        <dbReference type="ARBA" id="ARBA00022759"/>
    </source>
</evidence>
<dbReference type="Pfam" id="PF03852">
    <property type="entry name" value="Vsr"/>
    <property type="match status" value="1"/>
</dbReference>
<dbReference type="GO" id="GO:0004519">
    <property type="term" value="F:endonuclease activity"/>
    <property type="evidence" value="ECO:0007669"/>
    <property type="project" value="UniProtKB-KW"/>
</dbReference>
<keyword evidence="2 6" id="KW-0255">Endonuclease</keyword>
<dbReference type="NCBIfam" id="TIGR00632">
    <property type="entry name" value="vsr"/>
    <property type="match status" value="1"/>
</dbReference>
<protein>
    <recommendedName>
        <fullName evidence="6">Very short patch repair endonuclease</fullName>
        <ecNumber evidence="6">3.1.-.-</ecNumber>
    </recommendedName>
</protein>